<name>A0A841IQK6_9ACTN</name>
<dbReference type="Gene3D" id="1.20.1260.10">
    <property type="match status" value="1"/>
</dbReference>
<evidence type="ECO:0000313" key="2">
    <source>
        <dbReference type="Proteomes" id="UP000536604"/>
    </source>
</evidence>
<dbReference type="PANTHER" id="PTHR30565:SF9">
    <property type="entry name" value="PROTEIN YCIF"/>
    <property type="match status" value="1"/>
</dbReference>
<dbReference type="InterPro" id="IPR047114">
    <property type="entry name" value="YciF"/>
</dbReference>
<keyword evidence="2" id="KW-1185">Reference proteome</keyword>
<dbReference type="Pfam" id="PF05974">
    <property type="entry name" value="DUF892"/>
    <property type="match status" value="1"/>
</dbReference>
<proteinExistence type="predicted"/>
<sequence length="161" mass="17514">MSGKDQLIAWLNDAYAMEKSMEETLERHAKDAKGAPDVQTRIERHIEETRLQAEIVKGCIEGLGGKVSGTKSALAGFSGAVQGMMNKASSDTMVKNSLSDYAAEHFEIASYKALIEAARDLGEETVAQKLTQILHQEEEMARFLEQKLPSAVRGTLAEAAS</sequence>
<comment type="caution">
    <text evidence="1">The sequence shown here is derived from an EMBL/GenBank/DDBJ whole genome shotgun (WGS) entry which is preliminary data.</text>
</comment>
<evidence type="ECO:0000313" key="1">
    <source>
        <dbReference type="EMBL" id="MBB6118601.1"/>
    </source>
</evidence>
<dbReference type="InterPro" id="IPR010287">
    <property type="entry name" value="DUF892_YciF-like"/>
</dbReference>
<dbReference type="SUPFAM" id="SSF47240">
    <property type="entry name" value="Ferritin-like"/>
    <property type="match status" value="1"/>
</dbReference>
<dbReference type="EMBL" id="JACHJO010000002">
    <property type="protein sequence ID" value="MBB6118601.1"/>
    <property type="molecule type" value="Genomic_DNA"/>
</dbReference>
<dbReference type="InterPro" id="IPR012347">
    <property type="entry name" value="Ferritin-like"/>
</dbReference>
<dbReference type="InterPro" id="IPR009078">
    <property type="entry name" value="Ferritin-like_SF"/>
</dbReference>
<accession>A0A841IQK6</accession>
<dbReference type="PANTHER" id="PTHR30565">
    <property type="entry name" value="PROTEIN YCIF"/>
    <property type="match status" value="1"/>
</dbReference>
<dbReference type="Proteomes" id="UP000536604">
    <property type="component" value="Unassembled WGS sequence"/>
</dbReference>
<dbReference type="AlphaFoldDB" id="A0A841IQK6"/>
<organism evidence="1 2">
    <name type="scientific">Nocardiopsis algeriensis</name>
    <dbReference type="NCBI Taxonomy" id="1478215"/>
    <lineage>
        <taxon>Bacteria</taxon>
        <taxon>Bacillati</taxon>
        <taxon>Actinomycetota</taxon>
        <taxon>Actinomycetes</taxon>
        <taxon>Streptosporangiales</taxon>
        <taxon>Nocardiopsidaceae</taxon>
        <taxon>Nocardiopsis</taxon>
    </lineage>
</organism>
<dbReference type="RefSeq" id="WP_184286901.1">
    <property type="nucleotide sequence ID" value="NZ_JACHJO010000002.1"/>
</dbReference>
<reference evidence="1 2" key="1">
    <citation type="submission" date="2020-08" db="EMBL/GenBank/DDBJ databases">
        <title>Genomic Encyclopedia of Type Strains, Phase III (KMG-III): the genomes of soil and plant-associated and newly described type strains.</title>
        <authorList>
            <person name="Whitman W."/>
        </authorList>
    </citation>
    <scope>NUCLEOTIDE SEQUENCE [LARGE SCALE GENOMIC DNA]</scope>
    <source>
        <strain evidence="1 2">CECT 8712</strain>
    </source>
</reference>
<protein>
    <submittedName>
        <fullName evidence="1">Ferritin-like metal-binding protein YciE</fullName>
    </submittedName>
</protein>
<gene>
    <name evidence="1" type="ORF">FHS13_000533</name>
</gene>